<keyword evidence="2" id="KW-1185">Reference proteome</keyword>
<comment type="caution">
    <text evidence="1">The sequence shown here is derived from an EMBL/GenBank/DDBJ whole genome shotgun (WGS) entry which is preliminary data.</text>
</comment>
<gene>
    <name evidence="1" type="ORF">PDJAM_G00239290</name>
</gene>
<dbReference type="Proteomes" id="UP000830395">
    <property type="component" value="Chromosome 8"/>
</dbReference>
<accession>A0ACC5YGU4</accession>
<evidence type="ECO:0000313" key="2">
    <source>
        <dbReference type="Proteomes" id="UP000830395"/>
    </source>
</evidence>
<organism evidence="1 2">
    <name type="scientific">Pangasius djambal</name>
    <dbReference type="NCBI Taxonomy" id="1691987"/>
    <lineage>
        <taxon>Eukaryota</taxon>
        <taxon>Metazoa</taxon>
        <taxon>Chordata</taxon>
        <taxon>Craniata</taxon>
        <taxon>Vertebrata</taxon>
        <taxon>Euteleostomi</taxon>
        <taxon>Actinopterygii</taxon>
        <taxon>Neopterygii</taxon>
        <taxon>Teleostei</taxon>
        <taxon>Ostariophysi</taxon>
        <taxon>Siluriformes</taxon>
        <taxon>Pangasiidae</taxon>
        <taxon>Pangasius</taxon>
    </lineage>
</organism>
<proteinExistence type="predicted"/>
<evidence type="ECO:0000313" key="1">
    <source>
        <dbReference type="EMBL" id="MCJ8734777.1"/>
    </source>
</evidence>
<dbReference type="EMBL" id="CM040982">
    <property type="protein sequence ID" value="MCJ8734777.1"/>
    <property type="molecule type" value="Genomic_DNA"/>
</dbReference>
<protein>
    <submittedName>
        <fullName evidence="1">Uncharacterized protein</fullName>
    </submittedName>
</protein>
<reference evidence="1" key="1">
    <citation type="submission" date="2020-02" db="EMBL/GenBank/DDBJ databases">
        <title>Genome sequencing of the panga catfish, Pangasius djambal.</title>
        <authorList>
            <person name="Wen M."/>
            <person name="Zahm M."/>
            <person name="Roques C."/>
            <person name="Cabau C."/>
            <person name="Klopp C."/>
            <person name="Donnadieu C."/>
            <person name="Jouanno E."/>
            <person name="Avarre J.-C."/>
            <person name="Campet M."/>
            <person name="Ha T."/>
            <person name="Dugue R."/>
            <person name="Lampietro C."/>
            <person name="Louis A."/>
            <person name="Herpin A."/>
            <person name="Echchiki A."/>
            <person name="Berthelot C."/>
            <person name="Parey E."/>
            <person name="Roest-Crollius H."/>
            <person name="Braasch I."/>
            <person name="Postlethwait J.H."/>
            <person name="Bobe J."/>
            <person name="Montfort J."/>
            <person name="Bouchez O."/>
            <person name="Begum T."/>
            <person name="Schartl M."/>
            <person name="Gustiano R."/>
            <person name="Guiguen Y."/>
        </authorList>
    </citation>
    <scope>NUCLEOTIDE SEQUENCE</scope>
    <source>
        <strain evidence="1">Pdj_M5554</strain>
    </source>
</reference>
<name>A0ACC5YGU4_9TELE</name>
<sequence>MKWQQDRLAGLIMFSFLTGRDRAFVACESVSVWSFITQSSHQPAMSLPVSSELCSLERVARYRSACINGSPYAINKPIDIKGRRRW</sequence>